<feature type="domain" description="GH18" evidence="11">
    <location>
        <begin position="29"/>
        <end position="381"/>
    </location>
</feature>
<protein>
    <recommendedName>
        <fullName evidence="2">chitinase</fullName>
        <ecNumber evidence="2">3.2.1.14</ecNumber>
    </recommendedName>
</protein>
<keyword evidence="13" id="KW-1185">Reference proteome</keyword>
<keyword evidence="5" id="KW-0119">Carbohydrate metabolism</keyword>
<keyword evidence="7" id="KW-0624">Polysaccharide degradation</keyword>
<dbReference type="SUPFAM" id="SSF54556">
    <property type="entry name" value="Chitinase insertion domain"/>
    <property type="match status" value="1"/>
</dbReference>
<evidence type="ECO:0000256" key="5">
    <source>
        <dbReference type="ARBA" id="ARBA00023277"/>
    </source>
</evidence>
<evidence type="ECO:0000313" key="13">
    <source>
        <dbReference type="Proteomes" id="UP000000707"/>
    </source>
</evidence>
<evidence type="ECO:0000256" key="3">
    <source>
        <dbReference type="ARBA" id="ARBA00022801"/>
    </source>
</evidence>
<dbReference type="GO" id="GO:0005576">
    <property type="term" value="C:extracellular region"/>
    <property type="evidence" value="ECO:0007669"/>
    <property type="project" value="TreeGrafter"/>
</dbReference>
<dbReference type="KEGG" id="cten:18249381"/>
<evidence type="ECO:0000256" key="10">
    <source>
        <dbReference type="SAM" id="MobiDB-lite"/>
    </source>
</evidence>
<evidence type="ECO:0000256" key="7">
    <source>
        <dbReference type="ARBA" id="ARBA00023326"/>
    </source>
</evidence>
<evidence type="ECO:0000256" key="1">
    <source>
        <dbReference type="ARBA" id="ARBA00000822"/>
    </source>
</evidence>
<evidence type="ECO:0000256" key="2">
    <source>
        <dbReference type="ARBA" id="ARBA00012729"/>
    </source>
</evidence>
<dbReference type="SMART" id="SM00636">
    <property type="entry name" value="Glyco_18"/>
    <property type="match status" value="1"/>
</dbReference>
<sequence>MFGKLSHALNRSPSHNKHTHAESNPHGEGITGVYFSNWSIYERNHFPTDIDWQWVNHLYYAFLSIDTNTGSVSFSDTWADVEVPLPSPLDPSKKVHGLVAQLRQIKQLHPQLKIMFSIGGWGYDHTFEAITHDARKLDTFASQCAKLVIEHGFDGVDIDWEYPKTAAQGQLYCRLLETLREKFCEISPSLLITAAVPGSEEYIRHLDVKRMDNSLDYWNVMCYDFTGYSWSQKTGFHSNLFGANGDTDLCADVALKSYGSRGVAANKLMLGMPLYGRKFGGVEVPGIGQSFDKQKFSDEGIIEYAKLPLNHSKEVFDPRKVGAYCYDPTTKTLVTYDNVDSAKVKAVQVSSRGLAGGFYWDSAGDKHGELIRTFSEMLRHSNSTSTH</sequence>
<accession>G3AZ51</accession>
<dbReference type="Pfam" id="PF00704">
    <property type="entry name" value="Glyco_hydro_18"/>
    <property type="match status" value="1"/>
</dbReference>
<dbReference type="CDD" id="cd06548">
    <property type="entry name" value="GH18_chitinase"/>
    <property type="match status" value="1"/>
</dbReference>
<dbReference type="PANTHER" id="PTHR11177">
    <property type="entry name" value="CHITINASE"/>
    <property type="match status" value="1"/>
</dbReference>
<dbReference type="Gene3D" id="3.20.20.80">
    <property type="entry name" value="Glycosidases"/>
    <property type="match status" value="1"/>
</dbReference>
<keyword evidence="3 8" id="KW-0378">Hydrolase</keyword>
<dbReference type="EMBL" id="GL996512">
    <property type="protein sequence ID" value="EGV66010.1"/>
    <property type="molecule type" value="Genomic_DNA"/>
</dbReference>
<proteinExistence type="inferred from homology"/>
<dbReference type="GeneID" id="18249381"/>
<dbReference type="GO" id="GO:0008843">
    <property type="term" value="F:endochitinase activity"/>
    <property type="evidence" value="ECO:0007669"/>
    <property type="project" value="UniProtKB-EC"/>
</dbReference>
<keyword evidence="4" id="KW-0146">Chitin degradation</keyword>
<keyword evidence="6 8" id="KW-0326">Glycosidase</keyword>
<dbReference type="HOGENOM" id="CLU_002833_1_0_1"/>
<evidence type="ECO:0000256" key="4">
    <source>
        <dbReference type="ARBA" id="ARBA00023024"/>
    </source>
</evidence>
<dbReference type="AlphaFoldDB" id="G3AZ51"/>
<organism evidence="13">
    <name type="scientific">Candida tenuis (strain ATCC 10573 / BCRC 21748 / CBS 615 / JCM 9827 / NBRC 10315 / NRRL Y-1498 / VKM Y-70)</name>
    <name type="common">Yeast</name>
    <name type="synonym">Yamadazyma tenuis</name>
    <dbReference type="NCBI Taxonomy" id="590646"/>
    <lineage>
        <taxon>Eukaryota</taxon>
        <taxon>Fungi</taxon>
        <taxon>Dikarya</taxon>
        <taxon>Ascomycota</taxon>
        <taxon>Saccharomycotina</taxon>
        <taxon>Pichiomycetes</taxon>
        <taxon>Debaryomycetaceae</taxon>
        <taxon>Yamadazyma</taxon>
    </lineage>
</organism>
<dbReference type="EC" id="3.2.1.14" evidence="2"/>
<dbReference type="STRING" id="590646.G3AZ51"/>
<feature type="region of interest" description="Disordered" evidence="10">
    <location>
        <begin position="1"/>
        <end position="26"/>
    </location>
</feature>
<dbReference type="GO" id="GO:0006032">
    <property type="term" value="P:chitin catabolic process"/>
    <property type="evidence" value="ECO:0007669"/>
    <property type="project" value="UniProtKB-KW"/>
</dbReference>
<evidence type="ECO:0000256" key="8">
    <source>
        <dbReference type="RuleBase" id="RU000489"/>
    </source>
</evidence>
<dbReference type="InterPro" id="IPR050314">
    <property type="entry name" value="Glycosyl_Hydrlase_18"/>
</dbReference>
<evidence type="ECO:0000313" key="12">
    <source>
        <dbReference type="EMBL" id="EGV66010.1"/>
    </source>
</evidence>
<comment type="similarity">
    <text evidence="9">Belongs to the glycosyl hydrolase 18 family.</text>
</comment>
<comment type="catalytic activity">
    <reaction evidence="1">
        <text>Random endo-hydrolysis of N-acetyl-beta-D-glucosaminide (1-&gt;4)-beta-linkages in chitin and chitodextrins.</text>
        <dbReference type="EC" id="3.2.1.14"/>
    </reaction>
</comment>
<evidence type="ECO:0000259" key="11">
    <source>
        <dbReference type="PROSITE" id="PS51910"/>
    </source>
</evidence>
<dbReference type="Gene3D" id="3.10.50.10">
    <property type="match status" value="1"/>
</dbReference>
<dbReference type="InterPro" id="IPR011583">
    <property type="entry name" value="Chitinase_II/V-like_cat"/>
</dbReference>
<evidence type="ECO:0000256" key="9">
    <source>
        <dbReference type="RuleBase" id="RU004453"/>
    </source>
</evidence>
<dbReference type="SUPFAM" id="SSF51445">
    <property type="entry name" value="(Trans)glycosidases"/>
    <property type="match status" value="1"/>
</dbReference>
<dbReference type="GO" id="GO:0008061">
    <property type="term" value="F:chitin binding"/>
    <property type="evidence" value="ECO:0007669"/>
    <property type="project" value="InterPro"/>
</dbReference>
<dbReference type="InterPro" id="IPR017853">
    <property type="entry name" value="GH"/>
</dbReference>
<dbReference type="OrthoDB" id="76388at2759"/>
<dbReference type="GO" id="GO:0000272">
    <property type="term" value="P:polysaccharide catabolic process"/>
    <property type="evidence" value="ECO:0007669"/>
    <property type="project" value="UniProtKB-KW"/>
</dbReference>
<dbReference type="PANTHER" id="PTHR11177:SF317">
    <property type="entry name" value="CHITINASE 12-RELATED"/>
    <property type="match status" value="1"/>
</dbReference>
<dbReference type="InterPro" id="IPR001223">
    <property type="entry name" value="Glyco_hydro18_cat"/>
</dbReference>
<dbReference type="eggNOG" id="KOG2806">
    <property type="taxonomic scope" value="Eukaryota"/>
</dbReference>
<dbReference type="Proteomes" id="UP000000707">
    <property type="component" value="Unassembled WGS sequence"/>
</dbReference>
<evidence type="ECO:0000256" key="6">
    <source>
        <dbReference type="ARBA" id="ARBA00023295"/>
    </source>
</evidence>
<name>G3AZ51_CANTC</name>
<dbReference type="PROSITE" id="PS01095">
    <property type="entry name" value="GH18_1"/>
    <property type="match status" value="1"/>
</dbReference>
<dbReference type="InterPro" id="IPR029070">
    <property type="entry name" value="Chitinase_insertion_sf"/>
</dbReference>
<gene>
    <name evidence="12" type="ORF">CANTEDRAFT_129438</name>
</gene>
<dbReference type="PROSITE" id="PS51910">
    <property type="entry name" value="GH18_2"/>
    <property type="match status" value="1"/>
</dbReference>
<reference evidence="12 13" key="1">
    <citation type="journal article" date="2011" name="Proc. Natl. Acad. Sci. U.S.A.">
        <title>Comparative genomics of xylose-fermenting fungi for enhanced biofuel production.</title>
        <authorList>
            <person name="Wohlbach D.J."/>
            <person name="Kuo A."/>
            <person name="Sato T.K."/>
            <person name="Potts K.M."/>
            <person name="Salamov A.A."/>
            <person name="LaButti K.M."/>
            <person name="Sun H."/>
            <person name="Clum A."/>
            <person name="Pangilinan J.L."/>
            <person name="Lindquist E.A."/>
            <person name="Lucas S."/>
            <person name="Lapidus A."/>
            <person name="Jin M."/>
            <person name="Gunawan C."/>
            <person name="Balan V."/>
            <person name="Dale B.E."/>
            <person name="Jeffries T.W."/>
            <person name="Zinkel R."/>
            <person name="Barry K.W."/>
            <person name="Grigoriev I.V."/>
            <person name="Gasch A.P."/>
        </authorList>
    </citation>
    <scope>NUCLEOTIDE SEQUENCE [LARGE SCALE GENOMIC DNA]</scope>
    <source>
        <strain evidence="13">ATCC 10573 / BCRC 21748 / CBS 615 / JCM 9827 / NBRC 10315 / NRRL Y-1498 / VKM Y-70</strain>
    </source>
</reference>
<dbReference type="InterPro" id="IPR001579">
    <property type="entry name" value="Glyco_hydro_18_chit_AS"/>
</dbReference>